<name>A0A6U2H5F0_9CHLO</name>
<feature type="compositionally biased region" description="Pro residues" evidence="6">
    <location>
        <begin position="98"/>
        <end position="111"/>
    </location>
</feature>
<dbReference type="PANTHER" id="PTHR46212:SF3">
    <property type="entry name" value="GH27120P"/>
    <property type="match status" value="1"/>
</dbReference>
<dbReference type="GO" id="GO:0048306">
    <property type="term" value="F:calcium-dependent protein binding"/>
    <property type="evidence" value="ECO:0007669"/>
    <property type="project" value="UniProtKB-ARBA"/>
</dbReference>
<feature type="compositionally biased region" description="Low complexity" evidence="6">
    <location>
        <begin position="1"/>
        <end position="15"/>
    </location>
</feature>
<comment type="subcellular location">
    <subcellularLocation>
        <location evidence="1">Cytoplasm</location>
    </subcellularLocation>
</comment>
<feature type="region of interest" description="Disordered" evidence="6">
    <location>
        <begin position="1"/>
        <end position="154"/>
    </location>
</feature>
<dbReference type="PANTHER" id="PTHR46212">
    <property type="entry name" value="PEFLIN"/>
    <property type="match status" value="1"/>
</dbReference>
<dbReference type="InterPro" id="IPR051426">
    <property type="entry name" value="Peflin/Sorcin_CaBP"/>
</dbReference>
<sequence>MMFGVPPAHQGQQPPGQQPPPSQQPQYGQPPQQQQLQQPWGSQAPQQQGQQYGAPLQQYGQAQPGQQAYPPQHQQQGYPPPQYGQPSSQLQQQQQPQQLPPQQLPSAPQQPQPQQMASAPQEPAAQMPSAPQAGQAGSHAGSHAGYPPVSGGSSVLQAPGAVTVSAPMAPGPMPTDPSQVAGYFSQIDVNRNGLLDAEELQKALAIGGLHYGVNDTDLMVTAFDSSGSRALTLTEFQSLHQFLTSTTDKFKRADVRQAGTLGVAEVGASLREAGFTIDTQALDALIKRYDRNRTGALALDQFIRLSLFMHSATRTFSAFDTQRSNKVQFNFSQFIYASSHVV</sequence>
<reference evidence="9" key="1">
    <citation type="submission" date="2021-01" db="EMBL/GenBank/DDBJ databases">
        <authorList>
            <person name="Corre E."/>
            <person name="Pelletier E."/>
            <person name="Niang G."/>
            <person name="Scheremetjew M."/>
            <person name="Finn R."/>
            <person name="Kale V."/>
            <person name="Holt S."/>
            <person name="Cochrane G."/>
            <person name="Meng A."/>
            <person name="Brown T."/>
            <person name="Cohen L."/>
        </authorList>
    </citation>
    <scope>NUCLEOTIDE SEQUENCE</scope>
    <source>
        <strain evidence="9">CCMP219</strain>
    </source>
</reference>
<dbReference type="EMBL" id="HBEC01030576">
    <property type="protein sequence ID" value="CAD8297657.1"/>
    <property type="molecule type" value="Transcribed_RNA"/>
</dbReference>
<protein>
    <recommendedName>
        <fullName evidence="7">EF-hand domain-containing protein</fullName>
    </recommendedName>
</protein>
<evidence type="ECO:0000256" key="4">
    <source>
        <dbReference type="ARBA" id="ARBA00022737"/>
    </source>
</evidence>
<dbReference type="SUPFAM" id="SSF47473">
    <property type="entry name" value="EF-hand"/>
    <property type="match status" value="1"/>
</dbReference>
<accession>A0A6U2H5F0</accession>
<keyword evidence="3" id="KW-0479">Metal-binding</keyword>
<dbReference type="PROSITE" id="PS00018">
    <property type="entry name" value="EF_HAND_1"/>
    <property type="match status" value="2"/>
</dbReference>
<feature type="compositionally biased region" description="Low complexity" evidence="6">
    <location>
        <begin position="24"/>
        <end position="77"/>
    </location>
</feature>
<dbReference type="GO" id="GO:0005737">
    <property type="term" value="C:cytoplasm"/>
    <property type="evidence" value="ECO:0007669"/>
    <property type="project" value="UniProtKB-SubCell"/>
</dbReference>
<organism evidence="9">
    <name type="scientific">Chlamydomonas euryale</name>
    <dbReference type="NCBI Taxonomy" id="1486919"/>
    <lineage>
        <taxon>Eukaryota</taxon>
        <taxon>Viridiplantae</taxon>
        <taxon>Chlorophyta</taxon>
        <taxon>core chlorophytes</taxon>
        <taxon>Chlorophyceae</taxon>
        <taxon>CS clade</taxon>
        <taxon>Chlamydomonadales</taxon>
        <taxon>Chlamydomonadaceae</taxon>
        <taxon>Chlamydomonas</taxon>
    </lineage>
</organism>
<gene>
    <name evidence="8" type="ORF">CEUR00632_LOCUS14142</name>
    <name evidence="9" type="ORF">CEUR00632_LOCUS14144</name>
</gene>
<feature type="compositionally biased region" description="Low complexity" evidence="6">
    <location>
        <begin position="84"/>
        <end position="97"/>
    </location>
</feature>
<evidence type="ECO:0000259" key="7">
    <source>
        <dbReference type="PROSITE" id="PS50222"/>
    </source>
</evidence>
<keyword evidence="4" id="KW-0677">Repeat</keyword>
<dbReference type="EMBL" id="HBEC01030574">
    <property type="protein sequence ID" value="CAD8297653.1"/>
    <property type="molecule type" value="Transcribed_RNA"/>
</dbReference>
<evidence type="ECO:0000313" key="8">
    <source>
        <dbReference type="EMBL" id="CAD8297653.1"/>
    </source>
</evidence>
<proteinExistence type="predicted"/>
<keyword evidence="2" id="KW-0963">Cytoplasm</keyword>
<dbReference type="PROSITE" id="PS50222">
    <property type="entry name" value="EF_HAND_2"/>
    <property type="match status" value="1"/>
</dbReference>
<dbReference type="InterPro" id="IPR018247">
    <property type="entry name" value="EF_Hand_1_Ca_BS"/>
</dbReference>
<evidence type="ECO:0000256" key="6">
    <source>
        <dbReference type="SAM" id="MobiDB-lite"/>
    </source>
</evidence>
<evidence type="ECO:0000256" key="3">
    <source>
        <dbReference type="ARBA" id="ARBA00022723"/>
    </source>
</evidence>
<dbReference type="AlphaFoldDB" id="A0A6U2H5F0"/>
<evidence type="ECO:0000256" key="2">
    <source>
        <dbReference type="ARBA" id="ARBA00022490"/>
    </source>
</evidence>
<evidence type="ECO:0000256" key="5">
    <source>
        <dbReference type="ARBA" id="ARBA00022837"/>
    </source>
</evidence>
<keyword evidence="5" id="KW-0106">Calcium</keyword>
<dbReference type="GO" id="GO:0005509">
    <property type="term" value="F:calcium ion binding"/>
    <property type="evidence" value="ECO:0007669"/>
    <property type="project" value="InterPro"/>
</dbReference>
<dbReference type="InterPro" id="IPR002048">
    <property type="entry name" value="EF_hand_dom"/>
</dbReference>
<feature type="compositionally biased region" description="Low complexity" evidence="6">
    <location>
        <begin position="112"/>
        <end position="145"/>
    </location>
</feature>
<evidence type="ECO:0000313" key="9">
    <source>
        <dbReference type="EMBL" id="CAD8297657.1"/>
    </source>
</evidence>
<feature type="domain" description="EF-hand" evidence="7">
    <location>
        <begin position="175"/>
        <end position="210"/>
    </location>
</feature>
<evidence type="ECO:0000256" key="1">
    <source>
        <dbReference type="ARBA" id="ARBA00004496"/>
    </source>
</evidence>
<dbReference type="Pfam" id="PF13202">
    <property type="entry name" value="EF-hand_5"/>
    <property type="match status" value="1"/>
</dbReference>
<dbReference type="Gene3D" id="1.10.238.10">
    <property type="entry name" value="EF-hand"/>
    <property type="match status" value="1"/>
</dbReference>
<dbReference type="InterPro" id="IPR011992">
    <property type="entry name" value="EF-hand-dom_pair"/>
</dbReference>